<reference evidence="6" key="1">
    <citation type="submission" date="2023-01" db="EMBL/GenBank/DDBJ databases">
        <title>Metagenome sequencing of chrysophaentin producing Chrysophaeum taylorii.</title>
        <authorList>
            <person name="Davison J."/>
            <person name="Bewley C."/>
        </authorList>
    </citation>
    <scope>NUCLEOTIDE SEQUENCE</scope>
    <source>
        <strain evidence="6">NIES-1699</strain>
    </source>
</reference>
<dbReference type="InterPro" id="IPR019184">
    <property type="entry name" value="Uncharacterised_TM-17"/>
</dbReference>
<evidence type="ECO:0000256" key="4">
    <source>
        <dbReference type="ARBA" id="ARBA00023136"/>
    </source>
</evidence>
<dbReference type="GO" id="GO:0035869">
    <property type="term" value="C:ciliary transition zone"/>
    <property type="evidence" value="ECO:0007669"/>
    <property type="project" value="TreeGrafter"/>
</dbReference>
<name>A0AAD7ULW0_9STRA</name>
<keyword evidence="2 5" id="KW-0812">Transmembrane</keyword>
<organism evidence="6 7">
    <name type="scientific">Chrysophaeum taylorii</name>
    <dbReference type="NCBI Taxonomy" id="2483200"/>
    <lineage>
        <taxon>Eukaryota</taxon>
        <taxon>Sar</taxon>
        <taxon>Stramenopiles</taxon>
        <taxon>Ochrophyta</taxon>
        <taxon>Pelagophyceae</taxon>
        <taxon>Pelagomonadales</taxon>
        <taxon>Pelagomonadaceae</taxon>
        <taxon>Chrysophaeum</taxon>
    </lineage>
</organism>
<gene>
    <name evidence="6" type="ORF">CTAYLR_007076</name>
</gene>
<dbReference type="EMBL" id="JAQMWT010000119">
    <property type="protein sequence ID" value="KAJ8610105.1"/>
    <property type="molecule type" value="Genomic_DNA"/>
</dbReference>
<dbReference type="GO" id="GO:1905515">
    <property type="term" value="P:non-motile cilium assembly"/>
    <property type="evidence" value="ECO:0007669"/>
    <property type="project" value="TreeGrafter"/>
</dbReference>
<dbReference type="PANTHER" id="PTHR13531">
    <property type="entry name" value="GEO07735P1-RELATED-RELATED"/>
    <property type="match status" value="1"/>
</dbReference>
<evidence type="ECO:0000256" key="5">
    <source>
        <dbReference type="SAM" id="Phobius"/>
    </source>
</evidence>
<evidence type="ECO:0000256" key="3">
    <source>
        <dbReference type="ARBA" id="ARBA00022989"/>
    </source>
</evidence>
<evidence type="ECO:0000256" key="1">
    <source>
        <dbReference type="ARBA" id="ARBA00004141"/>
    </source>
</evidence>
<proteinExistence type="predicted"/>
<keyword evidence="7" id="KW-1185">Reference proteome</keyword>
<dbReference type="Proteomes" id="UP001230188">
    <property type="component" value="Unassembled WGS sequence"/>
</dbReference>
<feature type="transmembrane region" description="Helical" evidence="5">
    <location>
        <begin position="12"/>
        <end position="38"/>
    </location>
</feature>
<evidence type="ECO:0000313" key="6">
    <source>
        <dbReference type="EMBL" id="KAJ8610105.1"/>
    </source>
</evidence>
<evidence type="ECO:0000256" key="2">
    <source>
        <dbReference type="ARBA" id="ARBA00022692"/>
    </source>
</evidence>
<keyword evidence="4 5" id="KW-0472">Membrane</keyword>
<comment type="subcellular location">
    <subcellularLocation>
        <location evidence="1">Membrane</location>
        <topology evidence="1">Multi-pass membrane protein</topology>
    </subcellularLocation>
</comment>
<sequence length="142" mass="16373">MAERARPQLSSLPLQILFYFDYYYTLVFVVYNLLLFVYKGSSFYYPPYTIWLEVTVTLMLVVIQSTRIFLGSKSNKTEMMRPMIWSLLLTPAAATAFSYFLALQLYVLRLDIIMNALGLVFLGLELPLQLVAAFNFSAAVYM</sequence>
<accession>A0AAD7ULW0</accession>
<feature type="transmembrane region" description="Helical" evidence="5">
    <location>
        <begin position="50"/>
        <end position="70"/>
    </location>
</feature>
<dbReference type="GO" id="GO:0016020">
    <property type="term" value="C:membrane"/>
    <property type="evidence" value="ECO:0007669"/>
    <property type="project" value="UniProtKB-SubCell"/>
</dbReference>
<keyword evidence="3 5" id="KW-1133">Transmembrane helix</keyword>
<feature type="transmembrane region" description="Helical" evidence="5">
    <location>
        <begin position="82"/>
        <end position="106"/>
    </location>
</feature>
<feature type="transmembrane region" description="Helical" evidence="5">
    <location>
        <begin position="112"/>
        <end position="136"/>
    </location>
</feature>
<evidence type="ECO:0000313" key="7">
    <source>
        <dbReference type="Proteomes" id="UP001230188"/>
    </source>
</evidence>
<comment type="caution">
    <text evidence="6">The sequence shown here is derived from an EMBL/GenBank/DDBJ whole genome shotgun (WGS) entry which is preliminary data.</text>
</comment>
<dbReference type="AlphaFoldDB" id="A0AAD7ULW0"/>
<dbReference type="Pfam" id="PF09799">
    <property type="entry name" value="Transmemb_17"/>
    <property type="match status" value="1"/>
</dbReference>
<dbReference type="PANTHER" id="PTHR13531:SF0">
    <property type="entry name" value="GEO07735P1-RELATED"/>
    <property type="match status" value="1"/>
</dbReference>
<protein>
    <submittedName>
        <fullName evidence="6">Uncharacterized protein</fullName>
    </submittedName>
</protein>